<evidence type="ECO:0000259" key="2">
    <source>
        <dbReference type="PROSITE" id="PS50943"/>
    </source>
</evidence>
<dbReference type="GO" id="GO:0003677">
    <property type="term" value="F:DNA binding"/>
    <property type="evidence" value="ECO:0007669"/>
    <property type="project" value="UniProtKB-KW"/>
</dbReference>
<dbReference type="PANTHER" id="PTHR46797:SF1">
    <property type="entry name" value="METHYLPHOSPHONATE SYNTHASE"/>
    <property type="match status" value="1"/>
</dbReference>
<proteinExistence type="predicted"/>
<dbReference type="RefSeq" id="WP_208259822.1">
    <property type="nucleotide sequence ID" value="NZ_JAGEOJ010000014.1"/>
</dbReference>
<dbReference type="InterPro" id="IPR011051">
    <property type="entry name" value="RmlC_Cupin_sf"/>
</dbReference>
<dbReference type="Gene3D" id="1.10.260.40">
    <property type="entry name" value="lambda repressor-like DNA-binding domains"/>
    <property type="match status" value="1"/>
</dbReference>
<keyword evidence="1" id="KW-0238">DNA-binding</keyword>
<comment type="caution">
    <text evidence="3">The sequence shown here is derived from an EMBL/GenBank/DDBJ whole genome shotgun (WGS) entry which is preliminary data.</text>
</comment>
<dbReference type="InterPro" id="IPR050807">
    <property type="entry name" value="TransReg_Diox_bact_type"/>
</dbReference>
<dbReference type="Pfam" id="PF01381">
    <property type="entry name" value="HTH_3"/>
    <property type="match status" value="1"/>
</dbReference>
<organism evidence="3 4">
    <name type="scientific">Actinomadura barringtoniae</name>
    <dbReference type="NCBI Taxonomy" id="1427535"/>
    <lineage>
        <taxon>Bacteria</taxon>
        <taxon>Bacillati</taxon>
        <taxon>Actinomycetota</taxon>
        <taxon>Actinomycetes</taxon>
        <taxon>Streptosporangiales</taxon>
        <taxon>Thermomonosporaceae</taxon>
        <taxon>Actinomadura</taxon>
    </lineage>
</organism>
<dbReference type="InterPro" id="IPR001387">
    <property type="entry name" value="Cro/C1-type_HTH"/>
</dbReference>
<feature type="domain" description="HTH cro/C1-type" evidence="2">
    <location>
        <begin position="15"/>
        <end position="69"/>
    </location>
</feature>
<gene>
    <name evidence="3" type="ORF">J4573_32935</name>
</gene>
<sequence>MLAQEDLARVVGGNVRRLRAAAKISLADLAEAGGVSKTTLHGIEQGAGNPTLGTLWALSAALRVPLGDLLEAPESAKLQVVRAGDDVPRAAGDSVDGRLLHRVKLSGTVEVYGLEIADRLQESPAHLPGVQECLVVTDGQVTAGPVEEPVELAAGDSMLHRAESPHIYRGEGRAVLVMLYPDS</sequence>
<evidence type="ECO:0000256" key="1">
    <source>
        <dbReference type="ARBA" id="ARBA00023125"/>
    </source>
</evidence>
<dbReference type="SMART" id="SM00530">
    <property type="entry name" value="HTH_XRE"/>
    <property type="match status" value="1"/>
</dbReference>
<dbReference type="EMBL" id="JAGEOJ010000014">
    <property type="protein sequence ID" value="MBO2451933.1"/>
    <property type="molecule type" value="Genomic_DNA"/>
</dbReference>
<dbReference type="PANTHER" id="PTHR46797">
    <property type="entry name" value="HTH-TYPE TRANSCRIPTIONAL REGULATOR"/>
    <property type="match status" value="1"/>
</dbReference>
<reference evidence="3" key="1">
    <citation type="submission" date="2021-03" db="EMBL/GenBank/DDBJ databases">
        <authorList>
            <person name="Kanchanasin P."/>
            <person name="Saeng-In P."/>
            <person name="Phongsopitanun W."/>
            <person name="Yuki M."/>
            <person name="Kudo T."/>
            <person name="Ohkuma M."/>
            <person name="Tanasupawat S."/>
        </authorList>
    </citation>
    <scope>NUCLEOTIDE SEQUENCE</scope>
    <source>
        <strain evidence="3">GKU 128</strain>
    </source>
</reference>
<dbReference type="Proteomes" id="UP000669179">
    <property type="component" value="Unassembled WGS sequence"/>
</dbReference>
<dbReference type="PROSITE" id="PS50943">
    <property type="entry name" value="HTH_CROC1"/>
    <property type="match status" value="1"/>
</dbReference>
<evidence type="ECO:0000313" key="4">
    <source>
        <dbReference type="Proteomes" id="UP000669179"/>
    </source>
</evidence>
<accession>A0A939PGP0</accession>
<dbReference type="InterPro" id="IPR010982">
    <property type="entry name" value="Lambda_DNA-bd_dom_sf"/>
</dbReference>
<dbReference type="CDD" id="cd00093">
    <property type="entry name" value="HTH_XRE"/>
    <property type="match status" value="1"/>
</dbReference>
<dbReference type="Gene3D" id="2.60.120.10">
    <property type="entry name" value="Jelly Rolls"/>
    <property type="match status" value="1"/>
</dbReference>
<dbReference type="SUPFAM" id="SSF47413">
    <property type="entry name" value="lambda repressor-like DNA-binding domains"/>
    <property type="match status" value="1"/>
</dbReference>
<protein>
    <submittedName>
        <fullName evidence="3">Helix-turn-helix transcriptional regulator</fullName>
    </submittedName>
</protein>
<keyword evidence="4" id="KW-1185">Reference proteome</keyword>
<evidence type="ECO:0000313" key="3">
    <source>
        <dbReference type="EMBL" id="MBO2451933.1"/>
    </source>
</evidence>
<dbReference type="CDD" id="cd02209">
    <property type="entry name" value="cupin_XRE_C"/>
    <property type="match status" value="1"/>
</dbReference>
<dbReference type="GO" id="GO:0005829">
    <property type="term" value="C:cytosol"/>
    <property type="evidence" value="ECO:0007669"/>
    <property type="project" value="TreeGrafter"/>
</dbReference>
<dbReference type="GO" id="GO:0003700">
    <property type="term" value="F:DNA-binding transcription factor activity"/>
    <property type="evidence" value="ECO:0007669"/>
    <property type="project" value="TreeGrafter"/>
</dbReference>
<dbReference type="AlphaFoldDB" id="A0A939PGP0"/>
<name>A0A939PGP0_9ACTN</name>
<dbReference type="InterPro" id="IPR014710">
    <property type="entry name" value="RmlC-like_jellyroll"/>
</dbReference>
<dbReference type="SUPFAM" id="SSF51182">
    <property type="entry name" value="RmlC-like cupins"/>
    <property type="match status" value="1"/>
</dbReference>